<dbReference type="AlphaFoldDB" id="A0A6A5YIB9"/>
<protein>
    <submittedName>
        <fullName evidence="1">Uncharacterized protein</fullName>
    </submittedName>
</protein>
<accession>A0A6A5YIB9</accession>
<dbReference type="Proteomes" id="UP000799770">
    <property type="component" value="Unassembled WGS sequence"/>
</dbReference>
<name>A0A6A5YIB9_9PLEO</name>
<proteinExistence type="predicted"/>
<evidence type="ECO:0000313" key="1">
    <source>
        <dbReference type="EMBL" id="KAF2106077.1"/>
    </source>
</evidence>
<gene>
    <name evidence="1" type="ORF">BDV96DRAFT_655077</name>
</gene>
<dbReference type="EMBL" id="ML977367">
    <property type="protein sequence ID" value="KAF2106077.1"/>
    <property type="molecule type" value="Genomic_DNA"/>
</dbReference>
<sequence>MPLPTSGVGLEQVQAKLEQAKLDSSSIEERFLEDKIGLMRRRYEENSEPYDFSGFEKDNAEMFGDDRLDDPIAVDVVVFAQRNQYVEGSDADDGLEGREQLEDKEWIEGHRNQSKATTCGCDETNEYVCRVCKSLQRRVAEGKEGGIAT</sequence>
<organism evidence="1 2">
    <name type="scientific">Lophiotrema nucula</name>
    <dbReference type="NCBI Taxonomy" id="690887"/>
    <lineage>
        <taxon>Eukaryota</taxon>
        <taxon>Fungi</taxon>
        <taxon>Dikarya</taxon>
        <taxon>Ascomycota</taxon>
        <taxon>Pezizomycotina</taxon>
        <taxon>Dothideomycetes</taxon>
        <taxon>Pleosporomycetidae</taxon>
        <taxon>Pleosporales</taxon>
        <taxon>Lophiotremataceae</taxon>
        <taxon>Lophiotrema</taxon>
    </lineage>
</organism>
<keyword evidence="2" id="KW-1185">Reference proteome</keyword>
<reference evidence="1" key="1">
    <citation type="journal article" date="2020" name="Stud. Mycol.">
        <title>101 Dothideomycetes genomes: a test case for predicting lifestyles and emergence of pathogens.</title>
        <authorList>
            <person name="Haridas S."/>
            <person name="Albert R."/>
            <person name="Binder M."/>
            <person name="Bloem J."/>
            <person name="Labutti K."/>
            <person name="Salamov A."/>
            <person name="Andreopoulos B."/>
            <person name="Baker S."/>
            <person name="Barry K."/>
            <person name="Bills G."/>
            <person name="Bluhm B."/>
            <person name="Cannon C."/>
            <person name="Castanera R."/>
            <person name="Culley D."/>
            <person name="Daum C."/>
            <person name="Ezra D."/>
            <person name="Gonzalez J."/>
            <person name="Henrissat B."/>
            <person name="Kuo A."/>
            <person name="Liang C."/>
            <person name="Lipzen A."/>
            <person name="Lutzoni F."/>
            <person name="Magnuson J."/>
            <person name="Mondo S."/>
            <person name="Nolan M."/>
            <person name="Ohm R."/>
            <person name="Pangilinan J."/>
            <person name="Park H.-J."/>
            <person name="Ramirez L."/>
            <person name="Alfaro M."/>
            <person name="Sun H."/>
            <person name="Tritt A."/>
            <person name="Yoshinaga Y."/>
            <person name="Zwiers L.-H."/>
            <person name="Turgeon B."/>
            <person name="Goodwin S."/>
            <person name="Spatafora J."/>
            <person name="Crous P."/>
            <person name="Grigoriev I."/>
        </authorList>
    </citation>
    <scope>NUCLEOTIDE SEQUENCE</scope>
    <source>
        <strain evidence="1">CBS 627.86</strain>
    </source>
</reference>
<evidence type="ECO:0000313" key="2">
    <source>
        <dbReference type="Proteomes" id="UP000799770"/>
    </source>
</evidence>